<accession>A0A7J7K6T5</accession>
<name>A0A7J7K6T5_BUGNE</name>
<dbReference type="AlphaFoldDB" id="A0A7J7K6T5"/>
<gene>
    <name evidence="1" type="ORF">EB796_007354</name>
</gene>
<proteinExistence type="predicted"/>
<reference evidence="1" key="1">
    <citation type="submission" date="2020-06" db="EMBL/GenBank/DDBJ databases">
        <title>Draft genome of Bugula neritina, a colonial animal packing powerful symbionts and potential medicines.</title>
        <authorList>
            <person name="Rayko M."/>
        </authorList>
    </citation>
    <scope>NUCLEOTIDE SEQUENCE [LARGE SCALE GENOMIC DNA]</scope>
    <source>
        <strain evidence="1">Kwan_BN1</strain>
    </source>
</reference>
<keyword evidence="2" id="KW-1185">Reference proteome</keyword>
<organism evidence="1 2">
    <name type="scientific">Bugula neritina</name>
    <name type="common">Brown bryozoan</name>
    <name type="synonym">Sertularia neritina</name>
    <dbReference type="NCBI Taxonomy" id="10212"/>
    <lineage>
        <taxon>Eukaryota</taxon>
        <taxon>Metazoa</taxon>
        <taxon>Spiralia</taxon>
        <taxon>Lophotrochozoa</taxon>
        <taxon>Bryozoa</taxon>
        <taxon>Gymnolaemata</taxon>
        <taxon>Cheilostomatida</taxon>
        <taxon>Flustrina</taxon>
        <taxon>Buguloidea</taxon>
        <taxon>Bugulidae</taxon>
        <taxon>Bugula</taxon>
    </lineage>
</organism>
<sequence length="93" mass="10590">MLLMSCQINRGIPPLYSHASHSTIQKLRQFCIVTKNLIKIIWGLMRTGSLVNNVIQNAFNVMVINVKCIEAFIPCIHMLLNAVQKLRHSPKFS</sequence>
<protein>
    <submittedName>
        <fullName evidence="1">Uncharacterized protein</fullName>
    </submittedName>
</protein>
<dbReference type="EMBL" id="VXIV02001100">
    <property type="protein sequence ID" value="KAF6034339.1"/>
    <property type="molecule type" value="Genomic_DNA"/>
</dbReference>
<evidence type="ECO:0000313" key="1">
    <source>
        <dbReference type="EMBL" id="KAF6034339.1"/>
    </source>
</evidence>
<dbReference type="Proteomes" id="UP000593567">
    <property type="component" value="Unassembled WGS sequence"/>
</dbReference>
<comment type="caution">
    <text evidence="1">The sequence shown here is derived from an EMBL/GenBank/DDBJ whole genome shotgun (WGS) entry which is preliminary data.</text>
</comment>
<evidence type="ECO:0000313" key="2">
    <source>
        <dbReference type="Proteomes" id="UP000593567"/>
    </source>
</evidence>